<organism evidence="4 5">
    <name type="scientific">Nocardioides zeae</name>
    <dbReference type="NCBI Taxonomy" id="1457234"/>
    <lineage>
        <taxon>Bacteria</taxon>
        <taxon>Bacillati</taxon>
        <taxon>Actinomycetota</taxon>
        <taxon>Actinomycetes</taxon>
        <taxon>Propionibacteriales</taxon>
        <taxon>Nocardioidaceae</taxon>
        <taxon>Nocardioides</taxon>
    </lineage>
</organism>
<dbReference type="AlphaFoldDB" id="A0A6P0HNR2"/>
<keyword evidence="3" id="KW-0812">Transmembrane</keyword>
<dbReference type="GO" id="GO:0016787">
    <property type="term" value="F:hydrolase activity"/>
    <property type="evidence" value="ECO:0007669"/>
    <property type="project" value="UniProtKB-KW"/>
</dbReference>
<feature type="active site" description="Proton donor/acceptor" evidence="2">
    <location>
        <position position="114"/>
    </location>
</feature>
<dbReference type="SUPFAM" id="SSF63817">
    <property type="entry name" value="Sortase"/>
    <property type="match status" value="1"/>
</dbReference>
<dbReference type="InterPro" id="IPR023365">
    <property type="entry name" value="Sortase_dom-sf"/>
</dbReference>
<keyword evidence="3" id="KW-0472">Membrane</keyword>
<gene>
    <name evidence="4" type="ORF">G3T38_16860</name>
</gene>
<dbReference type="InterPro" id="IPR042001">
    <property type="entry name" value="Sortase_F"/>
</dbReference>
<evidence type="ECO:0000256" key="1">
    <source>
        <dbReference type="ARBA" id="ARBA00022801"/>
    </source>
</evidence>
<dbReference type="RefSeq" id="WP_163773490.1">
    <property type="nucleotide sequence ID" value="NZ_JAAGXA010000013.1"/>
</dbReference>
<sequence>MDESTPKKRPGLGDALLSALTTVLLVMSVGMIGWGVAWPGGEADDGTTSSEFVSLDPAAPIRLEVPRIDVSAPIIPISVADGELDPPRDAELVGWWNLSAKPGATQGQTVITGHTVHTGGGAMNSVGQLEQGDLVDVVSDQGRMRYELTSSPRYYSREDVAEKAEELFGQDHGDGALVLITCADWNGEYYENNVIVVGKPLGRPKDGQPIDVAAG</sequence>
<keyword evidence="5" id="KW-1185">Reference proteome</keyword>
<feature type="transmembrane region" description="Helical" evidence="3">
    <location>
        <begin position="12"/>
        <end position="38"/>
    </location>
</feature>
<proteinExistence type="predicted"/>
<evidence type="ECO:0000256" key="3">
    <source>
        <dbReference type="SAM" id="Phobius"/>
    </source>
</evidence>
<evidence type="ECO:0000313" key="5">
    <source>
        <dbReference type="Proteomes" id="UP000468687"/>
    </source>
</evidence>
<dbReference type="CDD" id="cd05829">
    <property type="entry name" value="Sortase_F"/>
    <property type="match status" value="1"/>
</dbReference>
<dbReference type="Proteomes" id="UP000468687">
    <property type="component" value="Unassembled WGS sequence"/>
</dbReference>
<keyword evidence="1" id="KW-0378">Hydrolase</keyword>
<name>A0A6P0HNR2_9ACTN</name>
<accession>A0A6P0HNR2</accession>
<dbReference type="Pfam" id="PF04203">
    <property type="entry name" value="Sortase"/>
    <property type="match status" value="1"/>
</dbReference>
<dbReference type="EMBL" id="JAAGXA010000013">
    <property type="protein sequence ID" value="NEN79940.1"/>
    <property type="molecule type" value="Genomic_DNA"/>
</dbReference>
<keyword evidence="3" id="KW-1133">Transmembrane helix</keyword>
<feature type="active site" description="Acyl-thioester intermediate" evidence="2">
    <location>
        <position position="182"/>
    </location>
</feature>
<reference evidence="4 5" key="1">
    <citation type="journal article" date="2014" name="Int. J. Syst. Evol. Microbiol.">
        <title>Nocardioides zeae sp. nov., isolated from the stem of Zea mays.</title>
        <authorList>
            <person name="Glaeser S.P."/>
            <person name="McInroy J.A."/>
            <person name="Busse H.J."/>
            <person name="Kampfer P."/>
        </authorList>
    </citation>
    <scope>NUCLEOTIDE SEQUENCE [LARGE SCALE GENOMIC DNA]</scope>
    <source>
        <strain evidence="4 5">JCM 30728</strain>
    </source>
</reference>
<evidence type="ECO:0000313" key="4">
    <source>
        <dbReference type="EMBL" id="NEN79940.1"/>
    </source>
</evidence>
<comment type="caution">
    <text evidence="4">The sequence shown here is derived from an EMBL/GenBank/DDBJ whole genome shotgun (WGS) entry which is preliminary data.</text>
</comment>
<dbReference type="InterPro" id="IPR005754">
    <property type="entry name" value="Sortase"/>
</dbReference>
<dbReference type="Gene3D" id="2.40.260.10">
    <property type="entry name" value="Sortase"/>
    <property type="match status" value="1"/>
</dbReference>
<evidence type="ECO:0000256" key="2">
    <source>
        <dbReference type="PIRSR" id="PIRSR605754-1"/>
    </source>
</evidence>
<protein>
    <submittedName>
        <fullName evidence="4">Class F sortase</fullName>
    </submittedName>
</protein>